<keyword evidence="2" id="KW-1185">Reference proteome</keyword>
<proteinExistence type="predicted"/>
<evidence type="ECO:0000313" key="2">
    <source>
        <dbReference type="Proteomes" id="UP000032309"/>
    </source>
</evidence>
<dbReference type="Proteomes" id="UP000032309">
    <property type="component" value="Unassembled WGS sequence"/>
</dbReference>
<sequence length="222" mass="24785">MVDQEVARIARDRVQIEIAEQTARIKGEIERIKSEMSARGGFRSGWTLKRITDICADAVKSRVQLVWQTYFRFLTTSGISYSDTLANELKELVSYHLPEKLSDLKGYVKQNADLIGSPNLFDKLASELDSARSAALTKVGTEIDLFVHALRKKQEMKIEGETSTVVNIYSPVGSIQTGDYAISNVTQNLARLSQFAPQKRSFLGICLLETIDFTGVDFKNGL</sequence>
<name>A0ABQ0K0J2_9BACT</name>
<evidence type="ECO:0000313" key="1">
    <source>
        <dbReference type="EMBL" id="GAN34598.1"/>
    </source>
</evidence>
<dbReference type="EMBL" id="BAFN01000001">
    <property type="protein sequence ID" value="GAN34598.1"/>
    <property type="molecule type" value="Genomic_DNA"/>
</dbReference>
<organism evidence="1 2">
    <name type="scientific">Candidatus Brocadia sinica JPN1</name>
    <dbReference type="NCBI Taxonomy" id="1197129"/>
    <lineage>
        <taxon>Bacteria</taxon>
        <taxon>Pseudomonadati</taxon>
        <taxon>Planctomycetota</taxon>
        <taxon>Candidatus Brocadiia</taxon>
        <taxon>Candidatus Brocadiales</taxon>
        <taxon>Candidatus Brocadiaceae</taxon>
        <taxon>Candidatus Brocadia</taxon>
    </lineage>
</organism>
<accession>A0ABQ0K0J2</accession>
<comment type="caution">
    <text evidence="1">The sequence shown here is derived from an EMBL/GenBank/DDBJ whole genome shotgun (WGS) entry which is preliminary data.</text>
</comment>
<dbReference type="RefSeq" id="WP_052564587.1">
    <property type="nucleotide sequence ID" value="NZ_BAFN01000001.1"/>
</dbReference>
<protein>
    <submittedName>
        <fullName evidence="1">Uncharacterized protein</fullName>
    </submittedName>
</protein>
<reference evidence="2" key="1">
    <citation type="journal article" date="2015" name="Genome Announc.">
        <title>Draft Genome Sequence of an Anaerobic Ammonium-Oxidizing Bacterium, "Candidatus Brocadia sinica".</title>
        <authorList>
            <person name="Oshiki M."/>
            <person name="Shinyako-Hata K."/>
            <person name="Satoh H."/>
            <person name="Okabe S."/>
        </authorList>
    </citation>
    <scope>NUCLEOTIDE SEQUENCE [LARGE SCALE GENOMIC DNA]</scope>
    <source>
        <strain evidence="2">JPN1</strain>
    </source>
</reference>
<gene>
    <name evidence="1" type="ORF">BROSI_A3136</name>
</gene>